<gene>
    <name evidence="1" type="ORF">ENW48_05190</name>
</gene>
<evidence type="ECO:0000313" key="1">
    <source>
        <dbReference type="EMBL" id="HGZ11591.1"/>
    </source>
</evidence>
<comment type="caution">
    <text evidence="1">The sequence shown here is derived from an EMBL/GenBank/DDBJ whole genome shotgun (WGS) entry which is preliminary data.</text>
</comment>
<reference evidence="1" key="1">
    <citation type="journal article" date="2020" name="mSystems">
        <title>Genome- and Community-Level Interaction Insights into Carbon Utilization and Element Cycling Functions of Hydrothermarchaeota in Hydrothermal Sediment.</title>
        <authorList>
            <person name="Zhou Z."/>
            <person name="Liu Y."/>
            <person name="Xu W."/>
            <person name="Pan J."/>
            <person name="Luo Z.H."/>
            <person name="Li M."/>
        </authorList>
    </citation>
    <scope>NUCLEOTIDE SEQUENCE [LARGE SCALE GENOMIC DNA]</scope>
    <source>
        <strain evidence="1">SpSt-853</strain>
    </source>
</reference>
<sequence length="279" mass="31200">MDKAGEPFWSEFWSKEKLPPPINLSGRGPRAWFYQEFHRLWQAHLPRAPLRTLRLLEVGCAQSRWLPYFAREWGFEIVGLDYSRRGCELARAILAREGVTGEILHQDLFAAAPGLLGSFDAVFSNGVVEHFDDPAAALRQMAAFLKPGGLLLTIVPNFSGWLGTLQGILGPEILDLHVPFRREDLAAAHLEAGLAVRFCDYLAFLHFSVLYPGKIWGKWGRQFMFKLLKGATGLGALVRRLFREASPTRRTAGFIVCIAAKPPDQQGSARLRTEQMVAG</sequence>
<organism evidence="1">
    <name type="scientific">Desulfobacca acetoxidans</name>
    <dbReference type="NCBI Taxonomy" id="60893"/>
    <lineage>
        <taxon>Bacteria</taxon>
        <taxon>Pseudomonadati</taxon>
        <taxon>Thermodesulfobacteriota</taxon>
        <taxon>Desulfobaccia</taxon>
        <taxon>Desulfobaccales</taxon>
        <taxon>Desulfobaccaceae</taxon>
        <taxon>Desulfobacca</taxon>
    </lineage>
</organism>
<dbReference type="EMBL" id="DTKJ01000040">
    <property type="protein sequence ID" value="HGZ11591.1"/>
    <property type="molecule type" value="Genomic_DNA"/>
</dbReference>
<dbReference type="PANTHER" id="PTHR43861">
    <property type="entry name" value="TRANS-ACONITATE 2-METHYLTRANSFERASE-RELATED"/>
    <property type="match status" value="1"/>
</dbReference>
<dbReference type="Pfam" id="PF13489">
    <property type="entry name" value="Methyltransf_23"/>
    <property type="match status" value="1"/>
</dbReference>
<proteinExistence type="predicted"/>
<keyword evidence="1" id="KW-0489">Methyltransferase</keyword>
<protein>
    <submittedName>
        <fullName evidence="1">Class I SAM-dependent methyltransferase</fullName>
    </submittedName>
</protein>
<accession>A0A7C5ALF8</accession>
<dbReference type="AlphaFoldDB" id="A0A7C5ALF8"/>
<dbReference type="CDD" id="cd02440">
    <property type="entry name" value="AdoMet_MTases"/>
    <property type="match status" value="1"/>
</dbReference>
<dbReference type="SUPFAM" id="SSF53335">
    <property type="entry name" value="S-adenosyl-L-methionine-dependent methyltransferases"/>
    <property type="match status" value="1"/>
</dbReference>
<dbReference type="GO" id="GO:0008168">
    <property type="term" value="F:methyltransferase activity"/>
    <property type="evidence" value="ECO:0007669"/>
    <property type="project" value="UniProtKB-KW"/>
</dbReference>
<dbReference type="Gene3D" id="3.40.50.150">
    <property type="entry name" value="Vaccinia Virus protein VP39"/>
    <property type="match status" value="1"/>
</dbReference>
<dbReference type="InterPro" id="IPR029063">
    <property type="entry name" value="SAM-dependent_MTases_sf"/>
</dbReference>
<dbReference type="GO" id="GO:0032259">
    <property type="term" value="P:methylation"/>
    <property type="evidence" value="ECO:0007669"/>
    <property type="project" value="UniProtKB-KW"/>
</dbReference>
<name>A0A7C5ALF8_9BACT</name>
<keyword evidence="1" id="KW-0808">Transferase</keyword>